<dbReference type="OrthoDB" id="9804590at2"/>
<proteinExistence type="inferred from homology"/>
<organism evidence="6 7">
    <name type="scientific">Nocardioides marmoriginsengisoli</name>
    <dbReference type="NCBI Taxonomy" id="661483"/>
    <lineage>
        <taxon>Bacteria</taxon>
        <taxon>Bacillati</taxon>
        <taxon>Actinomycetota</taxon>
        <taxon>Actinomycetes</taxon>
        <taxon>Propionibacteriales</taxon>
        <taxon>Nocardioidaceae</taxon>
        <taxon>Nocardioides</taxon>
    </lineage>
</organism>
<evidence type="ECO:0000313" key="6">
    <source>
        <dbReference type="EMBL" id="RNL64069.1"/>
    </source>
</evidence>
<feature type="active site" description="Nucleophile" evidence="4">
    <location>
        <position position="331"/>
    </location>
</feature>
<keyword evidence="1 4" id="KW-0489">Methyltransferase</keyword>
<comment type="similarity">
    <text evidence="4">Belongs to the class I-like SAM-binding methyltransferase superfamily. RNA M5U methyltransferase family.</text>
</comment>
<keyword evidence="3 4" id="KW-0949">S-adenosyl-L-methionine</keyword>
<dbReference type="PANTHER" id="PTHR11061">
    <property type="entry name" value="RNA M5U METHYLTRANSFERASE"/>
    <property type="match status" value="1"/>
</dbReference>
<dbReference type="InterPro" id="IPR030390">
    <property type="entry name" value="MeTrfase_TrmA_AS"/>
</dbReference>
<dbReference type="InterPro" id="IPR030391">
    <property type="entry name" value="MeTrfase_TrmA_CS"/>
</dbReference>
<dbReference type="PANTHER" id="PTHR11061:SF30">
    <property type="entry name" value="TRNA (URACIL(54)-C(5))-METHYLTRANSFERASE"/>
    <property type="match status" value="1"/>
</dbReference>
<dbReference type="InterPro" id="IPR010280">
    <property type="entry name" value="U5_MeTrfase_fam"/>
</dbReference>
<dbReference type="Pfam" id="PF05958">
    <property type="entry name" value="tRNA_U5-meth_tr"/>
    <property type="match status" value="1"/>
</dbReference>
<dbReference type="Gene3D" id="3.40.50.150">
    <property type="entry name" value="Vaccinia Virus protein VP39"/>
    <property type="match status" value="1"/>
</dbReference>
<evidence type="ECO:0000256" key="1">
    <source>
        <dbReference type="ARBA" id="ARBA00022603"/>
    </source>
</evidence>
<dbReference type="GO" id="GO:0070041">
    <property type="term" value="F:rRNA (uridine-C5-)-methyltransferase activity"/>
    <property type="evidence" value="ECO:0007669"/>
    <property type="project" value="TreeGrafter"/>
</dbReference>
<accession>A0A3N0CL47</accession>
<feature type="binding site" evidence="4">
    <location>
        <position position="304"/>
    </location>
    <ligand>
        <name>S-adenosyl-L-methionine</name>
        <dbReference type="ChEBI" id="CHEBI:59789"/>
    </ligand>
</feature>
<dbReference type="InterPro" id="IPR029063">
    <property type="entry name" value="SAM-dependent_MTases_sf"/>
</dbReference>
<dbReference type="SUPFAM" id="SSF53335">
    <property type="entry name" value="S-adenosyl-L-methionine-dependent methyltransferases"/>
    <property type="match status" value="1"/>
</dbReference>
<evidence type="ECO:0000256" key="4">
    <source>
        <dbReference type="PROSITE-ProRule" id="PRU01024"/>
    </source>
</evidence>
<dbReference type="RefSeq" id="WP_123226646.1">
    <property type="nucleotide sequence ID" value="NZ_RJSE01000005.1"/>
</dbReference>
<feature type="binding site" evidence="4">
    <location>
        <position position="261"/>
    </location>
    <ligand>
        <name>S-adenosyl-L-methionine</name>
        <dbReference type="ChEBI" id="CHEBI:59789"/>
    </ligand>
</feature>
<feature type="active site" evidence="5">
    <location>
        <position position="331"/>
    </location>
</feature>
<evidence type="ECO:0000256" key="2">
    <source>
        <dbReference type="ARBA" id="ARBA00022679"/>
    </source>
</evidence>
<evidence type="ECO:0000256" key="3">
    <source>
        <dbReference type="ARBA" id="ARBA00022691"/>
    </source>
</evidence>
<evidence type="ECO:0000256" key="5">
    <source>
        <dbReference type="PROSITE-ProRule" id="PRU10015"/>
    </source>
</evidence>
<dbReference type="Proteomes" id="UP000267128">
    <property type="component" value="Unassembled WGS sequence"/>
</dbReference>
<protein>
    <submittedName>
        <fullName evidence="6">23S rRNA (Uracil(747)-C(5))-methyltransferase RlmC</fullName>
    </submittedName>
</protein>
<keyword evidence="7" id="KW-1185">Reference proteome</keyword>
<dbReference type="GO" id="GO:0070475">
    <property type="term" value="P:rRNA base methylation"/>
    <property type="evidence" value="ECO:0007669"/>
    <property type="project" value="TreeGrafter"/>
</dbReference>
<feature type="binding site" evidence="4">
    <location>
        <position position="211"/>
    </location>
    <ligand>
        <name>S-adenosyl-L-methionine</name>
        <dbReference type="ChEBI" id="CHEBI:59789"/>
    </ligand>
</feature>
<keyword evidence="2 4" id="KW-0808">Transferase</keyword>
<reference evidence="6 7" key="1">
    <citation type="submission" date="2018-11" db="EMBL/GenBank/DDBJ databases">
        <authorList>
            <person name="Li F."/>
        </authorList>
    </citation>
    <scope>NUCLEOTIDE SEQUENCE [LARGE SCALE GENOMIC DNA]</scope>
    <source>
        <strain evidence="6 7">Gsoil 097</strain>
    </source>
</reference>
<dbReference type="PROSITE" id="PS01231">
    <property type="entry name" value="TRMA_2"/>
    <property type="match status" value="1"/>
</dbReference>
<dbReference type="CDD" id="cd02440">
    <property type="entry name" value="AdoMet_MTases"/>
    <property type="match status" value="1"/>
</dbReference>
<feature type="binding site" evidence="4">
    <location>
        <position position="240"/>
    </location>
    <ligand>
        <name>S-adenosyl-L-methionine</name>
        <dbReference type="ChEBI" id="CHEBI:59789"/>
    </ligand>
</feature>
<comment type="caution">
    <text evidence="6">The sequence shown here is derived from an EMBL/GenBank/DDBJ whole genome shotgun (WGS) entry which is preliminary data.</text>
</comment>
<dbReference type="Gene3D" id="2.40.50.1070">
    <property type="match status" value="1"/>
</dbReference>
<gene>
    <name evidence="6" type="primary">rlmC</name>
    <name evidence="6" type="ORF">EFK50_05835</name>
</gene>
<dbReference type="EMBL" id="RJSE01000005">
    <property type="protein sequence ID" value="RNL64069.1"/>
    <property type="molecule type" value="Genomic_DNA"/>
</dbReference>
<dbReference type="AlphaFoldDB" id="A0A3N0CL47"/>
<sequence>MDCDHYDAGRCRSCSWLPRPYDDQVAALQARSEALLQTPAGLVWEVPFRGPEQAFRNKAKMVVTGTADAPRLGILGESGAGVDLRDCGLYVPAITDALPVVAEFVTRAKLPPYDVAARRGELKLVILTAAPTGRLMLRFVARSQEPVTRIRKHLPWLLETLPGLLVVSVNLQPEHKAVLEGADEILLTEADALPMPVNDVHLQLRTRSFFQTNTTVAAALYRDARSWVADLGTEAVWDLYCGVGGFALHLAGPGRRVIGVESSAEAIRSAQESAVDAGAAAEFVVADATAYALDSPPPDLVVVNPPRRGIGTELTDWLEASTVRQVLYSSCNPESLARDLARMPSLVPRRARLFDMFPHTEHVEVLTLLERTGR</sequence>
<dbReference type="PROSITE" id="PS51687">
    <property type="entry name" value="SAM_MT_RNA_M5U"/>
    <property type="match status" value="1"/>
</dbReference>
<dbReference type="NCBIfam" id="NF002909">
    <property type="entry name" value="PRK03522.2-1"/>
    <property type="match status" value="1"/>
</dbReference>
<dbReference type="PROSITE" id="PS01230">
    <property type="entry name" value="TRMA_1"/>
    <property type="match status" value="1"/>
</dbReference>
<name>A0A3N0CL47_9ACTN</name>
<evidence type="ECO:0000313" key="7">
    <source>
        <dbReference type="Proteomes" id="UP000267128"/>
    </source>
</evidence>